<protein>
    <submittedName>
        <fullName evidence="2">Uncharacterized protein</fullName>
    </submittedName>
</protein>
<proteinExistence type="predicted"/>
<evidence type="ECO:0000256" key="1">
    <source>
        <dbReference type="SAM" id="MobiDB-lite"/>
    </source>
</evidence>
<sequence>MFCLHDSCGSAVVSDCANPSGPLNKPPLSELTGNASAHRPFNPIGPEKETIGRRVDSISAIRGSRRWWRPAPCRLPADAVVLQRGRAASGEHSCTGPRSTLTGRHNRTRKCLLLLLSCMTERKAFTGISHLLAYILLTQRSKGREDLICRRESAIAVFLQRRGKKKRGSLLLPTHSLSLPVHLRRWTSHQSKSPSPGRGPSAPPSQASLSLCRLQHAEARMRKRQTAASHVFFRPYSLVHSVVFPPSLAGPGLIHNTLSAQTIIANNRPIAVQMYMSQRLSDT</sequence>
<dbReference type="AlphaFoldDB" id="A0A9Q8SBV9"/>
<evidence type="ECO:0000313" key="3">
    <source>
        <dbReference type="Proteomes" id="UP000830671"/>
    </source>
</evidence>
<dbReference type="KEGG" id="clup:CLUP02_00698"/>
<keyword evidence="3" id="KW-1185">Reference proteome</keyword>
<dbReference type="Proteomes" id="UP000830671">
    <property type="component" value="Chromosome 1"/>
</dbReference>
<dbReference type="RefSeq" id="XP_049135702.1">
    <property type="nucleotide sequence ID" value="XM_049279745.1"/>
</dbReference>
<feature type="compositionally biased region" description="Low complexity" evidence="1">
    <location>
        <begin position="190"/>
        <end position="207"/>
    </location>
</feature>
<evidence type="ECO:0000313" key="2">
    <source>
        <dbReference type="EMBL" id="UQC74051.1"/>
    </source>
</evidence>
<reference evidence="2" key="1">
    <citation type="journal article" date="2021" name="Mol. Plant Microbe Interact.">
        <title>Complete Genome Sequence of the Plant-Pathogenic Fungus Colletotrichum lupini.</title>
        <authorList>
            <person name="Baroncelli R."/>
            <person name="Pensec F."/>
            <person name="Da Lio D."/>
            <person name="Boufleur T."/>
            <person name="Vicente I."/>
            <person name="Sarrocco S."/>
            <person name="Picot A."/>
            <person name="Baraldi E."/>
            <person name="Sukno S."/>
            <person name="Thon M."/>
            <person name="Le Floch G."/>
        </authorList>
    </citation>
    <scope>NUCLEOTIDE SEQUENCE</scope>
    <source>
        <strain evidence="2">IMI 504893</strain>
    </source>
</reference>
<feature type="region of interest" description="Disordered" evidence="1">
    <location>
        <begin position="186"/>
        <end position="207"/>
    </location>
</feature>
<dbReference type="GeneID" id="73334755"/>
<gene>
    <name evidence="2" type="ORF">CLUP02_00698</name>
</gene>
<accession>A0A9Q8SBV9</accession>
<dbReference type="EMBL" id="CP019471">
    <property type="protein sequence ID" value="UQC74051.1"/>
    <property type="molecule type" value="Genomic_DNA"/>
</dbReference>
<organism evidence="2 3">
    <name type="scientific">Colletotrichum lupini</name>
    <dbReference type="NCBI Taxonomy" id="145971"/>
    <lineage>
        <taxon>Eukaryota</taxon>
        <taxon>Fungi</taxon>
        <taxon>Dikarya</taxon>
        <taxon>Ascomycota</taxon>
        <taxon>Pezizomycotina</taxon>
        <taxon>Sordariomycetes</taxon>
        <taxon>Hypocreomycetidae</taxon>
        <taxon>Glomerellales</taxon>
        <taxon>Glomerellaceae</taxon>
        <taxon>Colletotrichum</taxon>
        <taxon>Colletotrichum acutatum species complex</taxon>
    </lineage>
</organism>
<name>A0A9Q8SBV9_9PEZI</name>